<evidence type="ECO:0000256" key="3">
    <source>
        <dbReference type="ARBA" id="ARBA00022692"/>
    </source>
</evidence>
<evidence type="ECO:0000313" key="8">
    <source>
        <dbReference type="Proteomes" id="UP001500133"/>
    </source>
</evidence>
<evidence type="ECO:0000256" key="5">
    <source>
        <dbReference type="ARBA" id="ARBA00023136"/>
    </source>
</evidence>
<dbReference type="Proteomes" id="UP001500133">
    <property type="component" value="Unassembled WGS sequence"/>
</dbReference>
<evidence type="ECO:0000256" key="4">
    <source>
        <dbReference type="ARBA" id="ARBA00022989"/>
    </source>
</evidence>
<dbReference type="PANTHER" id="PTHR43461">
    <property type="entry name" value="TRANSMEMBRANE PROTEIN 256"/>
    <property type="match status" value="1"/>
</dbReference>
<comment type="subcellular location">
    <subcellularLocation>
        <location evidence="1">Membrane</location>
        <topology evidence="1">Multi-pass membrane protein</topology>
    </subcellularLocation>
</comment>
<dbReference type="PANTHER" id="PTHR43461:SF1">
    <property type="entry name" value="TRANSMEMBRANE PROTEIN 256"/>
    <property type="match status" value="1"/>
</dbReference>
<organism evidence="7 8">
    <name type="scientific">Halomonas cibimaris</name>
    <dbReference type="NCBI Taxonomy" id="657012"/>
    <lineage>
        <taxon>Bacteria</taxon>
        <taxon>Pseudomonadati</taxon>
        <taxon>Pseudomonadota</taxon>
        <taxon>Gammaproteobacteria</taxon>
        <taxon>Oceanospirillales</taxon>
        <taxon>Halomonadaceae</taxon>
        <taxon>Halomonas</taxon>
    </lineage>
</organism>
<name>A0ABP7M0E8_9GAMM</name>
<feature type="transmembrane region" description="Helical" evidence="6">
    <location>
        <begin position="40"/>
        <end position="57"/>
    </location>
</feature>
<protein>
    <submittedName>
        <fullName evidence="7">DUF423 domain-containing protein</fullName>
    </submittedName>
</protein>
<evidence type="ECO:0000256" key="6">
    <source>
        <dbReference type="SAM" id="Phobius"/>
    </source>
</evidence>
<comment type="similarity">
    <text evidence="2">Belongs to the UPF0382 family.</text>
</comment>
<feature type="transmembrane region" description="Helical" evidence="6">
    <location>
        <begin position="64"/>
        <end position="83"/>
    </location>
</feature>
<gene>
    <name evidence="7" type="ORF">GCM10022228_20430</name>
</gene>
<evidence type="ECO:0000313" key="7">
    <source>
        <dbReference type="EMBL" id="GAA3909564.1"/>
    </source>
</evidence>
<sequence>MVALLGATAVGLGAYAAHGMASWAEQSTIATVNTAVRYQMWHTLALMGALVWQQLAPRLPLCPVIALWLGGTAAFSGSLYALALGGLSVGLVTPLGGLLLIAGWLALGVTAWRSGRCRQA</sequence>
<dbReference type="Pfam" id="PF04241">
    <property type="entry name" value="DUF423"/>
    <property type="match status" value="1"/>
</dbReference>
<feature type="transmembrane region" description="Helical" evidence="6">
    <location>
        <begin position="89"/>
        <end position="112"/>
    </location>
</feature>
<evidence type="ECO:0000256" key="1">
    <source>
        <dbReference type="ARBA" id="ARBA00004141"/>
    </source>
</evidence>
<dbReference type="InterPro" id="IPR006696">
    <property type="entry name" value="DUF423"/>
</dbReference>
<keyword evidence="5 6" id="KW-0472">Membrane</keyword>
<dbReference type="EMBL" id="BAAAZT010000076">
    <property type="protein sequence ID" value="GAA3909564.1"/>
    <property type="molecule type" value="Genomic_DNA"/>
</dbReference>
<comment type="caution">
    <text evidence="7">The sequence shown here is derived from an EMBL/GenBank/DDBJ whole genome shotgun (WGS) entry which is preliminary data.</text>
</comment>
<evidence type="ECO:0000256" key="2">
    <source>
        <dbReference type="ARBA" id="ARBA00009694"/>
    </source>
</evidence>
<proteinExistence type="inferred from homology"/>
<accession>A0ABP7M0E8</accession>
<keyword evidence="8" id="KW-1185">Reference proteome</keyword>
<keyword evidence="3 6" id="KW-0812">Transmembrane</keyword>
<reference evidence="8" key="1">
    <citation type="journal article" date="2019" name="Int. J. Syst. Evol. Microbiol.">
        <title>The Global Catalogue of Microorganisms (GCM) 10K type strain sequencing project: providing services to taxonomists for standard genome sequencing and annotation.</title>
        <authorList>
            <consortium name="The Broad Institute Genomics Platform"/>
            <consortium name="The Broad Institute Genome Sequencing Center for Infectious Disease"/>
            <person name="Wu L."/>
            <person name="Ma J."/>
        </authorList>
    </citation>
    <scope>NUCLEOTIDE SEQUENCE [LARGE SCALE GENOMIC DNA]</scope>
    <source>
        <strain evidence="8">JCM 16914</strain>
    </source>
</reference>
<keyword evidence="4 6" id="KW-1133">Transmembrane helix</keyword>